<feature type="compositionally biased region" description="Low complexity" evidence="1">
    <location>
        <begin position="226"/>
        <end position="239"/>
    </location>
</feature>
<evidence type="ECO:0000256" key="1">
    <source>
        <dbReference type="SAM" id="MobiDB-lite"/>
    </source>
</evidence>
<reference evidence="2" key="2">
    <citation type="journal article" date="2015" name="Gigascience">
        <title>Reconstructing a comprehensive transcriptome assembly of a white-pupal translocated strain of the pest fruit fly Bactrocera cucurbitae.</title>
        <authorList>
            <person name="Sim S.B."/>
            <person name="Calla B."/>
            <person name="Hall B."/>
            <person name="DeRego T."/>
            <person name="Geib S.M."/>
        </authorList>
    </citation>
    <scope>NUCLEOTIDE SEQUENCE</scope>
</reference>
<keyword evidence="2" id="KW-0240">DNA-directed RNA polymerase</keyword>
<dbReference type="GO" id="GO:0000428">
    <property type="term" value="C:DNA-directed RNA polymerase complex"/>
    <property type="evidence" value="ECO:0007669"/>
    <property type="project" value="UniProtKB-KW"/>
</dbReference>
<dbReference type="InterPro" id="IPR026213">
    <property type="entry name" value="GRINL1"/>
</dbReference>
<name>A0A0A1X1M7_ZEUCU</name>
<feature type="region of interest" description="Disordered" evidence="1">
    <location>
        <begin position="224"/>
        <end position="245"/>
    </location>
</feature>
<evidence type="ECO:0000313" key="2">
    <source>
        <dbReference type="EMBL" id="JAD04766.1"/>
    </source>
</evidence>
<proteinExistence type="predicted"/>
<dbReference type="PANTHER" id="PTHR23171:SF13">
    <property type="entry name" value="DNA-DIRECTED RNA POLYMERASE II SUBUNIT GRINL1A"/>
    <property type="match status" value="1"/>
</dbReference>
<dbReference type="PRINTS" id="PR02085">
    <property type="entry name" value="POLR2GRINL1"/>
</dbReference>
<dbReference type="GO" id="GO:0006368">
    <property type="term" value="P:transcription elongation by RNA polymerase II"/>
    <property type="evidence" value="ECO:0007669"/>
    <property type="project" value="InterPro"/>
</dbReference>
<dbReference type="PANTHER" id="PTHR23171">
    <property type="entry name" value="GDOWN1"/>
    <property type="match status" value="1"/>
</dbReference>
<dbReference type="AlphaFoldDB" id="A0A0A1X1M7"/>
<keyword evidence="2" id="KW-0804">Transcription</keyword>
<feature type="compositionally biased region" description="Basic and acidic residues" evidence="1">
    <location>
        <begin position="380"/>
        <end position="396"/>
    </location>
</feature>
<sequence length="406" mass="46018">MDTIIHPPMNRIPAVAPTIKQDNSVKDLKKLSRLELLDLKERQHKLLVNKVNLKRLPDKGKRIEDLYNKLIEELDRRTNIDEAANMFSELNIVSKGEAVLNNLEWNGNLNGEHNDDPTDDVLDSDDETELDPLRVIAQRTMHERRTKIVPPEPKLITEADLAEIESFKSESENIVSSEFPKASMTESKTEVESVGKVVDVQVVEIDVSEKLPYIKAKIPHIEKSPSSKASSISGDSRSSTPAMSEVEQHVRYLVAKTELQVDPQREKFKPYKTTVSDVHDPAKERLRKKGKYWEVTAATPPLIQHSGAKMLTLLDSVDLQSNYLAKIKNLQEKQAEERLAARIARLEQRDLKLPTEGVLKTKVAFTTYRMPSVHIEGEQKFSEDDEVHDPLDEEKSGGGVTYTIYN</sequence>
<dbReference type="InterPro" id="IPR051375">
    <property type="entry name" value="Tuftelin_GRINL1A/MYZAP/CCD68"/>
</dbReference>
<gene>
    <name evidence="2" type="primary">POLR2M</name>
    <name evidence="2" type="ORF">g.10453</name>
</gene>
<reference evidence="2" key="1">
    <citation type="submission" date="2014-11" db="EMBL/GenBank/DDBJ databases">
        <authorList>
            <person name="Geib S."/>
        </authorList>
    </citation>
    <scope>NUCLEOTIDE SEQUENCE</scope>
</reference>
<dbReference type="Pfam" id="PF15328">
    <property type="entry name" value="GCOM2"/>
    <property type="match status" value="1"/>
</dbReference>
<organism evidence="2">
    <name type="scientific">Zeugodacus cucurbitae</name>
    <name type="common">Melon fruit fly</name>
    <name type="synonym">Bactrocera cucurbitae</name>
    <dbReference type="NCBI Taxonomy" id="28588"/>
    <lineage>
        <taxon>Eukaryota</taxon>
        <taxon>Metazoa</taxon>
        <taxon>Ecdysozoa</taxon>
        <taxon>Arthropoda</taxon>
        <taxon>Hexapoda</taxon>
        <taxon>Insecta</taxon>
        <taxon>Pterygota</taxon>
        <taxon>Neoptera</taxon>
        <taxon>Endopterygota</taxon>
        <taxon>Diptera</taxon>
        <taxon>Brachycera</taxon>
        <taxon>Muscomorpha</taxon>
        <taxon>Tephritoidea</taxon>
        <taxon>Tephritidae</taxon>
        <taxon>Zeugodacus</taxon>
        <taxon>Zeugodacus</taxon>
    </lineage>
</organism>
<feature type="region of interest" description="Disordered" evidence="1">
    <location>
        <begin position="380"/>
        <end position="400"/>
    </location>
</feature>
<accession>A0A0A1X1M7</accession>
<protein>
    <submittedName>
        <fullName evidence="2">DNA-directed RNA polymerase II subunit GRINL1A</fullName>
    </submittedName>
</protein>
<dbReference type="GO" id="GO:0005634">
    <property type="term" value="C:nucleus"/>
    <property type="evidence" value="ECO:0007669"/>
    <property type="project" value="InterPro"/>
</dbReference>
<dbReference type="GO" id="GO:0003711">
    <property type="term" value="F:transcription elongation factor activity"/>
    <property type="evidence" value="ECO:0007669"/>
    <property type="project" value="InterPro"/>
</dbReference>
<dbReference type="EMBL" id="GBXI01009526">
    <property type="protein sequence ID" value="JAD04766.1"/>
    <property type="molecule type" value="Transcribed_RNA"/>
</dbReference>